<dbReference type="SUPFAM" id="SSF46689">
    <property type="entry name" value="Homeodomain-like"/>
    <property type="match status" value="2"/>
</dbReference>
<dbReference type="InterPro" id="IPR010499">
    <property type="entry name" value="AraC_E-bd"/>
</dbReference>
<dbReference type="PROSITE" id="PS00041">
    <property type="entry name" value="HTH_ARAC_FAMILY_1"/>
    <property type="match status" value="1"/>
</dbReference>
<dbReference type="PRINTS" id="PR00032">
    <property type="entry name" value="HTHARAC"/>
</dbReference>
<sequence>MKSQTRSHYERRLEPVLAWLAAHPDQDADLYQLAGLACLSPYHFHRVYRAMLGETVAATVQRVRLMRASAELRRDGRTLDQVARRAGYGSTAAFSRAFSAAFGMPPGRYREDRSPDVIYRSKELTMYPVQIASFSGASLAALSHAGDYLGIGATFDRLFMLAGSRNLLLGEPRSFGVYYDDPEQVATRDLRSEAGLEVPPGIALDEPLHRLELPAGRCAVLEHTGPYSELESAYAWLFGGWLPASGEQPADFPMFEEYVNDPKTTPPSDLKTRIYLLLADKP</sequence>
<proteinExistence type="predicted"/>
<evidence type="ECO:0000313" key="6">
    <source>
        <dbReference type="Proteomes" id="UP000292445"/>
    </source>
</evidence>
<reference evidence="5 6" key="1">
    <citation type="submission" date="2019-02" db="EMBL/GenBank/DDBJ databases">
        <title>Genomic Encyclopedia of Type Strains, Phase IV (KMG-IV): sequencing the most valuable type-strain genomes for metagenomic binning, comparative biology and taxonomic classification.</title>
        <authorList>
            <person name="Goeker M."/>
        </authorList>
    </citation>
    <scope>NUCLEOTIDE SEQUENCE [LARGE SCALE GENOMIC DNA]</scope>
    <source>
        <strain evidence="5 6">K24</strain>
    </source>
</reference>
<dbReference type="PANTHER" id="PTHR40055">
    <property type="entry name" value="TRANSCRIPTIONAL REGULATOR YGIV-RELATED"/>
    <property type="match status" value="1"/>
</dbReference>
<evidence type="ECO:0000256" key="3">
    <source>
        <dbReference type="ARBA" id="ARBA00023163"/>
    </source>
</evidence>
<dbReference type="Proteomes" id="UP000292445">
    <property type="component" value="Unassembled WGS sequence"/>
</dbReference>
<dbReference type="EMBL" id="SGXC01000001">
    <property type="protein sequence ID" value="RZS85385.1"/>
    <property type="molecule type" value="Genomic_DNA"/>
</dbReference>
<organism evidence="5 6">
    <name type="scientific">Pigmentiphaga kullae</name>
    <dbReference type="NCBI Taxonomy" id="151784"/>
    <lineage>
        <taxon>Bacteria</taxon>
        <taxon>Pseudomonadati</taxon>
        <taxon>Pseudomonadota</taxon>
        <taxon>Betaproteobacteria</taxon>
        <taxon>Burkholderiales</taxon>
        <taxon>Alcaligenaceae</taxon>
        <taxon>Pigmentiphaga</taxon>
    </lineage>
</organism>
<dbReference type="PROSITE" id="PS01124">
    <property type="entry name" value="HTH_ARAC_FAMILY_2"/>
    <property type="match status" value="1"/>
</dbReference>
<keyword evidence="6" id="KW-1185">Reference proteome</keyword>
<evidence type="ECO:0000256" key="1">
    <source>
        <dbReference type="ARBA" id="ARBA00023015"/>
    </source>
</evidence>
<keyword evidence="1" id="KW-0805">Transcription regulation</keyword>
<dbReference type="GO" id="GO:0043565">
    <property type="term" value="F:sequence-specific DNA binding"/>
    <property type="evidence" value="ECO:0007669"/>
    <property type="project" value="InterPro"/>
</dbReference>
<dbReference type="Pfam" id="PF06445">
    <property type="entry name" value="GyrI-like"/>
    <property type="match status" value="1"/>
</dbReference>
<dbReference type="Pfam" id="PF12833">
    <property type="entry name" value="HTH_18"/>
    <property type="match status" value="1"/>
</dbReference>
<dbReference type="Gene3D" id="3.20.80.10">
    <property type="entry name" value="Regulatory factor, effector binding domain"/>
    <property type="match status" value="1"/>
</dbReference>
<dbReference type="GO" id="GO:0003700">
    <property type="term" value="F:DNA-binding transcription factor activity"/>
    <property type="evidence" value="ECO:0007669"/>
    <property type="project" value="InterPro"/>
</dbReference>
<dbReference type="RefSeq" id="WP_130356606.1">
    <property type="nucleotide sequence ID" value="NZ_SGXC01000001.1"/>
</dbReference>
<dbReference type="SMART" id="SM00342">
    <property type="entry name" value="HTH_ARAC"/>
    <property type="match status" value="1"/>
</dbReference>
<dbReference type="SUPFAM" id="SSF55136">
    <property type="entry name" value="Probable bacterial effector-binding domain"/>
    <property type="match status" value="1"/>
</dbReference>
<dbReference type="InterPro" id="IPR029442">
    <property type="entry name" value="GyrI-like"/>
</dbReference>
<dbReference type="Gene3D" id="1.10.10.60">
    <property type="entry name" value="Homeodomain-like"/>
    <property type="match status" value="1"/>
</dbReference>
<dbReference type="OrthoDB" id="282744at2"/>
<dbReference type="InterPro" id="IPR011256">
    <property type="entry name" value="Reg_factor_effector_dom_sf"/>
</dbReference>
<dbReference type="InterPro" id="IPR020449">
    <property type="entry name" value="Tscrpt_reg_AraC-type_HTH"/>
</dbReference>
<keyword evidence="2" id="KW-0238">DNA-binding</keyword>
<keyword evidence="3" id="KW-0804">Transcription</keyword>
<protein>
    <submittedName>
        <fullName evidence="5">AraC family transcriptional regulator</fullName>
    </submittedName>
</protein>
<dbReference type="InterPro" id="IPR018062">
    <property type="entry name" value="HTH_AraC-typ_CS"/>
</dbReference>
<gene>
    <name evidence="5" type="ORF">EV675_1409</name>
</gene>
<dbReference type="SMART" id="SM00871">
    <property type="entry name" value="AraC_E_bind"/>
    <property type="match status" value="1"/>
</dbReference>
<accession>A0A4Q7NJY9</accession>
<feature type="domain" description="HTH araC/xylS-type" evidence="4">
    <location>
        <begin position="14"/>
        <end position="112"/>
    </location>
</feature>
<name>A0A4Q7NJY9_9BURK</name>
<dbReference type="InterPro" id="IPR050908">
    <property type="entry name" value="SmbC-like"/>
</dbReference>
<dbReference type="AlphaFoldDB" id="A0A4Q7NJY9"/>
<evidence type="ECO:0000259" key="4">
    <source>
        <dbReference type="PROSITE" id="PS01124"/>
    </source>
</evidence>
<dbReference type="InterPro" id="IPR018060">
    <property type="entry name" value="HTH_AraC"/>
</dbReference>
<comment type="caution">
    <text evidence="5">The sequence shown here is derived from an EMBL/GenBank/DDBJ whole genome shotgun (WGS) entry which is preliminary data.</text>
</comment>
<evidence type="ECO:0000256" key="2">
    <source>
        <dbReference type="ARBA" id="ARBA00023125"/>
    </source>
</evidence>
<dbReference type="PANTHER" id="PTHR40055:SF1">
    <property type="entry name" value="TRANSCRIPTIONAL REGULATOR YGIV-RELATED"/>
    <property type="match status" value="1"/>
</dbReference>
<dbReference type="InterPro" id="IPR009057">
    <property type="entry name" value="Homeodomain-like_sf"/>
</dbReference>
<evidence type="ECO:0000313" key="5">
    <source>
        <dbReference type="EMBL" id="RZS85385.1"/>
    </source>
</evidence>